<proteinExistence type="predicted"/>
<sequence>MSPLLSLSRSSRAFLAVSLGCPALCSFRFTRKSPYDCTLPQFCKAYLETVETVKTDLSLASLQRLDALIVTPQESIQRWQDTLLSLVNCQSFRLYKHLTPNRPSSPNTLTPSNTIIIFLSIIAAIERPLRDLSILFKPQNCGGRNLIDMSRVNKGLLREPKFITTCSSLEALTVRYIMDTEDTVSFVTKLIQHMTRLQPLRIDTDYGDHATTHALLSLTKVSFAAIHPDSGEWSYALRALFRFPLLTEISTYVLGQAGIQREHLPAVLQVPTVDPVLRKKALYTVKKLRQE</sequence>
<reference evidence="1 2" key="1">
    <citation type="submission" date="2019-04" db="EMBL/GenBank/DDBJ databases">
        <title>Friends and foes A comparative genomics study of 23 Aspergillus species from section Flavi.</title>
        <authorList>
            <consortium name="DOE Joint Genome Institute"/>
            <person name="Kjaerbolling I."/>
            <person name="Vesth T."/>
            <person name="Frisvad J.C."/>
            <person name="Nybo J.L."/>
            <person name="Theobald S."/>
            <person name="Kildgaard S."/>
            <person name="Isbrandt T."/>
            <person name="Kuo A."/>
            <person name="Sato A."/>
            <person name="Lyhne E.K."/>
            <person name="Kogle M.E."/>
            <person name="Wiebenga A."/>
            <person name="Kun R.S."/>
            <person name="Lubbers R.J."/>
            <person name="Makela M.R."/>
            <person name="Barry K."/>
            <person name="Chovatia M."/>
            <person name="Clum A."/>
            <person name="Daum C."/>
            <person name="Haridas S."/>
            <person name="He G."/>
            <person name="LaButti K."/>
            <person name="Lipzen A."/>
            <person name="Mondo S."/>
            <person name="Riley R."/>
            <person name="Salamov A."/>
            <person name="Simmons B.A."/>
            <person name="Magnuson J.K."/>
            <person name="Henrissat B."/>
            <person name="Mortensen U.H."/>
            <person name="Larsen T.O."/>
            <person name="Devries R.P."/>
            <person name="Grigoriev I.V."/>
            <person name="Machida M."/>
            <person name="Baker S.E."/>
            <person name="Andersen M.R."/>
        </authorList>
    </citation>
    <scope>NUCLEOTIDE SEQUENCE [LARGE SCALE GENOMIC DNA]</scope>
    <source>
        <strain evidence="1 2">CBS 117626</strain>
    </source>
</reference>
<protein>
    <submittedName>
        <fullName evidence="1">Uncharacterized protein</fullName>
    </submittedName>
</protein>
<gene>
    <name evidence="1" type="ORF">BDV40DRAFT_309400</name>
</gene>
<keyword evidence="2" id="KW-1185">Reference proteome</keyword>
<evidence type="ECO:0000313" key="1">
    <source>
        <dbReference type="EMBL" id="KAE8156680.1"/>
    </source>
</evidence>
<dbReference type="Proteomes" id="UP000326950">
    <property type="component" value="Unassembled WGS sequence"/>
</dbReference>
<evidence type="ECO:0000313" key="2">
    <source>
        <dbReference type="Proteomes" id="UP000326950"/>
    </source>
</evidence>
<dbReference type="OrthoDB" id="4478234at2759"/>
<accession>A0A5N6UDR1</accession>
<dbReference type="AlphaFoldDB" id="A0A5N6UDR1"/>
<name>A0A5N6UDR1_ASPTM</name>
<organism evidence="1 2">
    <name type="scientific">Aspergillus tamarii</name>
    <dbReference type="NCBI Taxonomy" id="41984"/>
    <lineage>
        <taxon>Eukaryota</taxon>
        <taxon>Fungi</taxon>
        <taxon>Dikarya</taxon>
        <taxon>Ascomycota</taxon>
        <taxon>Pezizomycotina</taxon>
        <taxon>Eurotiomycetes</taxon>
        <taxon>Eurotiomycetidae</taxon>
        <taxon>Eurotiales</taxon>
        <taxon>Aspergillaceae</taxon>
        <taxon>Aspergillus</taxon>
        <taxon>Aspergillus subgen. Circumdati</taxon>
    </lineage>
</organism>
<dbReference type="EMBL" id="ML738751">
    <property type="protein sequence ID" value="KAE8156680.1"/>
    <property type="molecule type" value="Genomic_DNA"/>
</dbReference>